<keyword evidence="3" id="KW-0677">Repeat</keyword>
<feature type="non-terminal residue" evidence="7">
    <location>
        <position position="1"/>
    </location>
</feature>
<dbReference type="InterPro" id="IPR020894">
    <property type="entry name" value="Cadherin_CS"/>
</dbReference>
<dbReference type="PANTHER" id="PTHR24026:SF126">
    <property type="entry name" value="PROTOCADHERIN FAT 4"/>
    <property type="match status" value="1"/>
</dbReference>
<evidence type="ECO:0000313" key="8">
    <source>
        <dbReference type="Proteomes" id="UP001152795"/>
    </source>
</evidence>
<keyword evidence="2" id="KW-0812">Transmembrane</keyword>
<protein>
    <submittedName>
        <fullName evidence="7">Protocadherin Fat 4-like</fullName>
    </submittedName>
</protein>
<dbReference type="GO" id="GO:0005886">
    <property type="term" value="C:plasma membrane"/>
    <property type="evidence" value="ECO:0007669"/>
    <property type="project" value="UniProtKB-SubCell"/>
</dbReference>
<reference evidence="7" key="1">
    <citation type="submission" date="2020-04" db="EMBL/GenBank/DDBJ databases">
        <authorList>
            <person name="Alioto T."/>
            <person name="Alioto T."/>
            <person name="Gomez Garrido J."/>
        </authorList>
    </citation>
    <scope>NUCLEOTIDE SEQUENCE</scope>
    <source>
        <strain evidence="7">A484AB</strain>
    </source>
</reference>
<dbReference type="AlphaFoldDB" id="A0A6S7JAZ6"/>
<dbReference type="InterPro" id="IPR015919">
    <property type="entry name" value="Cadherin-like_sf"/>
</dbReference>
<evidence type="ECO:0000256" key="3">
    <source>
        <dbReference type="ARBA" id="ARBA00022737"/>
    </source>
</evidence>
<dbReference type="GO" id="GO:0007156">
    <property type="term" value="P:homophilic cell adhesion via plasma membrane adhesion molecules"/>
    <property type="evidence" value="ECO:0007669"/>
    <property type="project" value="InterPro"/>
</dbReference>
<dbReference type="OrthoDB" id="6252479at2759"/>
<dbReference type="CDD" id="cd11304">
    <property type="entry name" value="Cadherin_repeat"/>
    <property type="match status" value="3"/>
</dbReference>
<sequence length="466" mass="52865">MAEFKIVFVFILLPSLQHITGQTANQLPYYEGLPNSFNVQEDAEIGSIVSEITAIDPEGEEVTMSLHGIGKDIMDIVNEFGVVNMTGLSPLTRRLSLKRKLDREARSSYSFQLSVKDYFTSSGRESYTSNMYLFVFDVNDNSPIFIKTPYITSLKENTPSDRVYQVEAEDADTGMSKYVFYSFTDECKLADCELFQIDTLSGIVKLNSSLTLDYETRNRYNLDILAKDRGIPSLNSTTTLVVKVEDQSDQPPEFEKSFYRADVDENAVVDTKVVQTKAFDGDRGIDKPVEYVIVGGDDNHYFKIDKSTGTIYVNSIIDRDVRTDYFELTVQTRVKSKKTCKPGQEDVISQPFDLTARDITSTDIGKLCVDDETAAEIVEKVRAKRESEYDILRLRKDIIFESNVLGWLDCGTTCLEKRTCVAFNFKEVSKEDEINCQLTETTDHNFERGSTNDNGWTFYEAVGDRM</sequence>
<dbReference type="SMART" id="SM00112">
    <property type="entry name" value="CA"/>
    <property type="match status" value="3"/>
</dbReference>
<dbReference type="EMBL" id="CACRXK020008201">
    <property type="protein sequence ID" value="CAB4014211.1"/>
    <property type="molecule type" value="Genomic_DNA"/>
</dbReference>
<proteinExistence type="predicted"/>
<dbReference type="PROSITE" id="PS50268">
    <property type="entry name" value="CADHERIN_2"/>
    <property type="match status" value="3"/>
</dbReference>
<dbReference type="SUPFAM" id="SSF49313">
    <property type="entry name" value="Cadherin-like"/>
    <property type="match status" value="3"/>
</dbReference>
<dbReference type="PROSITE" id="PS00232">
    <property type="entry name" value="CADHERIN_1"/>
    <property type="match status" value="1"/>
</dbReference>
<gene>
    <name evidence="7" type="ORF">PACLA_8A072006</name>
</gene>
<evidence type="ECO:0000256" key="4">
    <source>
        <dbReference type="ARBA" id="ARBA00022837"/>
    </source>
</evidence>
<organism evidence="7 8">
    <name type="scientific">Paramuricea clavata</name>
    <name type="common">Red gorgonian</name>
    <name type="synonym">Violescent sea-whip</name>
    <dbReference type="NCBI Taxonomy" id="317549"/>
    <lineage>
        <taxon>Eukaryota</taxon>
        <taxon>Metazoa</taxon>
        <taxon>Cnidaria</taxon>
        <taxon>Anthozoa</taxon>
        <taxon>Octocorallia</taxon>
        <taxon>Malacalcyonacea</taxon>
        <taxon>Plexauridae</taxon>
        <taxon>Paramuricea</taxon>
    </lineage>
</organism>
<name>A0A6S7JAZ6_PARCT</name>
<dbReference type="GO" id="GO:0005509">
    <property type="term" value="F:calcium ion binding"/>
    <property type="evidence" value="ECO:0007669"/>
    <property type="project" value="UniProtKB-UniRule"/>
</dbReference>
<evidence type="ECO:0000256" key="1">
    <source>
        <dbReference type="ARBA" id="ARBA00004370"/>
    </source>
</evidence>
<comment type="subcellular location">
    <subcellularLocation>
        <location evidence="1">Membrane</location>
    </subcellularLocation>
</comment>
<keyword evidence="5" id="KW-1133">Transmembrane helix</keyword>
<accession>A0A6S7JAZ6</accession>
<keyword evidence="4" id="KW-0106">Calcium</keyword>
<evidence type="ECO:0000256" key="6">
    <source>
        <dbReference type="ARBA" id="ARBA00023136"/>
    </source>
</evidence>
<dbReference type="PRINTS" id="PR00205">
    <property type="entry name" value="CADHERIN"/>
</dbReference>
<keyword evidence="6" id="KW-0472">Membrane</keyword>
<dbReference type="InterPro" id="IPR002126">
    <property type="entry name" value="Cadherin-like_dom"/>
</dbReference>
<dbReference type="Proteomes" id="UP001152795">
    <property type="component" value="Unassembled WGS sequence"/>
</dbReference>
<comment type="caution">
    <text evidence="7">The sequence shown here is derived from an EMBL/GenBank/DDBJ whole genome shotgun (WGS) entry which is preliminary data.</text>
</comment>
<evidence type="ECO:0000256" key="5">
    <source>
        <dbReference type="ARBA" id="ARBA00022989"/>
    </source>
</evidence>
<dbReference type="PANTHER" id="PTHR24026">
    <property type="entry name" value="FAT ATYPICAL CADHERIN-RELATED"/>
    <property type="match status" value="1"/>
</dbReference>
<dbReference type="Pfam" id="PF00028">
    <property type="entry name" value="Cadherin"/>
    <property type="match status" value="3"/>
</dbReference>
<dbReference type="Gene3D" id="2.60.40.60">
    <property type="entry name" value="Cadherins"/>
    <property type="match status" value="3"/>
</dbReference>
<evidence type="ECO:0000256" key="2">
    <source>
        <dbReference type="ARBA" id="ARBA00022692"/>
    </source>
</evidence>
<dbReference type="FunFam" id="2.60.40.60:FF:000020">
    <property type="entry name" value="Dachsous cadherin-related 1b"/>
    <property type="match status" value="1"/>
</dbReference>
<keyword evidence="8" id="KW-1185">Reference proteome</keyword>
<evidence type="ECO:0000313" key="7">
    <source>
        <dbReference type="EMBL" id="CAB4014211.1"/>
    </source>
</evidence>